<sequence length="178" mass="18468">MAAADRAATASDRYALRGPASSRRVMTVMPDRGRVGDVSCYGSAGAGRCPGASGPSLGSGLMDVLIHLFVGLHIIGIASLLGGFLTQMKAMGQGAARFTPAMLHGALTMLVTGAVLVGLNQAQDYSVDNVKIGVKLAVLIVILGLVYVKRDEEKVEKPLFGLVGALTLANIFIAVLWT</sequence>
<dbReference type="Proteomes" id="UP000001973">
    <property type="component" value="Chromosome"/>
</dbReference>
<dbReference type="PaxDb" id="100226-SCO4794"/>
<dbReference type="EMBL" id="AL939121">
    <property type="protein sequence ID" value="CAB92657.1"/>
    <property type="molecule type" value="Genomic_DNA"/>
</dbReference>
<reference evidence="2 3" key="2">
    <citation type="journal article" date="2002" name="Nature">
        <title>Complete genome sequence of the model actinomycete Streptomyces coelicolor A3(2).</title>
        <authorList>
            <person name="Bentley S.D."/>
            <person name="Chater K.F."/>
            <person name="Cerdeno-Tarraga A.M."/>
            <person name="Challis G.L."/>
            <person name="Thomson N.R."/>
            <person name="James K.D."/>
            <person name="Harris D.E."/>
            <person name="Quail M.A."/>
            <person name="Kieser H."/>
            <person name="Harper D."/>
            <person name="Bateman A."/>
            <person name="Brown S."/>
            <person name="Chandra G."/>
            <person name="Chen C.W."/>
            <person name="Collins M."/>
            <person name="Cronin A."/>
            <person name="Fraser A."/>
            <person name="Goble A."/>
            <person name="Hidalgo J."/>
            <person name="Hornsby T."/>
            <person name="Howarth S."/>
            <person name="Huang C.H."/>
            <person name="Kieser T."/>
            <person name="Larke L."/>
            <person name="Murphy L."/>
            <person name="Oliver K."/>
            <person name="O'Neil S."/>
            <person name="Rabbinowitsch E."/>
            <person name="Rajandream M.A."/>
            <person name="Rutherford K."/>
            <person name="Rutter S."/>
            <person name="Seeger K."/>
            <person name="Saunders D."/>
            <person name="Sharp S."/>
            <person name="Squares R."/>
            <person name="Squares S."/>
            <person name="Taylor K."/>
            <person name="Warren T."/>
            <person name="Wietzorrek A."/>
            <person name="Woodward J."/>
            <person name="Barrell B.G."/>
            <person name="Parkhill J."/>
            <person name="Hopwood D.A."/>
        </authorList>
    </citation>
    <scope>NUCLEOTIDE SEQUENCE [LARGE SCALE GENOMIC DNA]</scope>
    <source>
        <strain evidence="3">ATCC BAA-471 / A3(2) / M145</strain>
    </source>
</reference>
<feature type="transmembrane region" description="Helical" evidence="1">
    <location>
        <begin position="98"/>
        <end position="120"/>
    </location>
</feature>
<feature type="transmembrane region" description="Helical" evidence="1">
    <location>
        <begin position="64"/>
        <end position="86"/>
    </location>
</feature>
<feature type="transmembrane region" description="Helical" evidence="1">
    <location>
        <begin position="160"/>
        <end position="177"/>
    </location>
</feature>
<dbReference type="EMBL" id="AL645882">
    <property type="protein sequence ID" value="CAB92657.1"/>
    <property type="molecule type" value="Genomic_DNA"/>
</dbReference>
<name>Q9KY70_STRCO</name>
<dbReference type="HOGENOM" id="CLU_1609913_0_0_11"/>
<dbReference type="STRING" id="100226.gene:17762443"/>
<proteinExistence type="predicted"/>
<dbReference type="PATRIC" id="fig|100226.15.peg.4870"/>
<gene>
    <name evidence="2" type="ordered locus">SCO4794</name>
    <name evidence="2" type="ORF">SCD63A.05</name>
</gene>
<keyword evidence="1" id="KW-0472">Membrane</keyword>
<evidence type="ECO:0000313" key="3">
    <source>
        <dbReference type="Proteomes" id="UP000001973"/>
    </source>
</evidence>
<evidence type="ECO:0000256" key="1">
    <source>
        <dbReference type="SAM" id="Phobius"/>
    </source>
</evidence>
<accession>Q9KY70</accession>
<dbReference type="InParanoid" id="Q9KY70"/>
<dbReference type="AlphaFoldDB" id="Q9KY70"/>
<evidence type="ECO:0000313" key="2">
    <source>
        <dbReference type="EMBL" id="CAB92657.1"/>
    </source>
</evidence>
<keyword evidence="1" id="KW-1133">Transmembrane helix</keyword>
<dbReference type="eggNOG" id="ENOG5032ZIA">
    <property type="taxonomic scope" value="Bacteria"/>
</dbReference>
<reference evidence="2 3" key="1">
    <citation type="journal article" date="1996" name="Mol. Microbiol.">
        <title>A set of ordered cosmids and a detailed genetic and physical map for the 8 Mb Streptomyces coelicolor A3(2) chromosome.</title>
        <authorList>
            <person name="Redenbach M."/>
            <person name="Kieser H.M."/>
            <person name="Denapaite D."/>
            <person name="Eichner A."/>
            <person name="Cullum J."/>
            <person name="Kinashi H."/>
            <person name="Hopwood D.A."/>
        </authorList>
    </citation>
    <scope>NUCLEOTIDE SEQUENCE [LARGE SCALE GENOMIC DNA]</scope>
    <source>
        <strain evidence="3">ATCC BAA-471 / A3(2) / M145</strain>
    </source>
</reference>
<dbReference type="OrthoDB" id="3830423at2"/>
<keyword evidence="1" id="KW-0812">Transmembrane</keyword>
<organism evidence="2 3">
    <name type="scientific">Streptomyces coelicolor (strain ATCC BAA-471 / A3(2) / M145)</name>
    <dbReference type="NCBI Taxonomy" id="100226"/>
    <lineage>
        <taxon>Bacteria</taxon>
        <taxon>Bacillati</taxon>
        <taxon>Actinomycetota</taxon>
        <taxon>Actinomycetes</taxon>
        <taxon>Kitasatosporales</taxon>
        <taxon>Streptomycetaceae</taxon>
        <taxon>Streptomyces</taxon>
        <taxon>Streptomyces albidoflavus group</taxon>
    </lineage>
</organism>
<dbReference type="KEGG" id="sco:SCO4794"/>
<keyword evidence="3" id="KW-1185">Reference proteome</keyword>
<protein>
    <submittedName>
        <fullName evidence="2">Integral membrane protein</fullName>
    </submittedName>
</protein>
<feature type="transmembrane region" description="Helical" evidence="1">
    <location>
        <begin position="132"/>
        <end position="148"/>
    </location>
</feature>